<accession>A0ABT2I0S8</accession>
<dbReference type="InterPro" id="IPR003593">
    <property type="entry name" value="AAA+_ATPase"/>
</dbReference>
<dbReference type="EMBL" id="JANZXA010000001">
    <property type="protein sequence ID" value="MCT2398403.1"/>
    <property type="molecule type" value="Genomic_DNA"/>
</dbReference>
<dbReference type="InterPro" id="IPR041664">
    <property type="entry name" value="AAA_16"/>
</dbReference>
<sequence>MRLRDAFTPSQPVSSTKQFAGRTAILDGLIRAIEDQRLHVVLYGERGIGKTSLLHVVSQLAEEAQYLVRYVSCGEESDFGTLMRSVVGTIPLLYHADYDPTDEEIEQGTSLDSLLPPGPVTANQVCDIFSRLSGTRLLIILDEFDRSPHGNFRRIIAELIKNLSDRSIRVQFVIAGVASNLAELVEHIPSVRRNVIGLRVPPMNAEETRELIAIGEEASGMPFNDKAADLITTIAKGSPYLASLLGQHAAIEAVERDAKEVDASDVAAGVRIAADEIEQRISERTVKAVKRAFAEGNSVDLGTIACLAMANGGRLETRGSGLASDNGRECERIVRDIALADDLVVPLGDPDEGVYEFREEGAPAYIWIRLTLTQIEEHGRPMITTG</sequence>
<dbReference type="RefSeq" id="WP_260043540.1">
    <property type="nucleotide sequence ID" value="NZ_JANZXA010000001.1"/>
</dbReference>
<reference evidence="2" key="1">
    <citation type="submission" date="2022-09" db="EMBL/GenBank/DDBJ databases">
        <title>Novosphingobium sp. Nov., a polycyclic aromatic hydrocarbon-degrading bacterium isolated form mangrove sediments in HongKong.</title>
        <authorList>
            <person name="Hu Z."/>
        </authorList>
    </citation>
    <scope>NUCLEOTIDE SEQUENCE</scope>
    <source>
        <strain evidence="2">HK4-1</strain>
    </source>
</reference>
<dbReference type="PRINTS" id="PR00364">
    <property type="entry name" value="DISEASERSIST"/>
</dbReference>
<dbReference type="SMART" id="SM00382">
    <property type="entry name" value="AAA"/>
    <property type="match status" value="1"/>
</dbReference>
<dbReference type="PANTHER" id="PTHR34301">
    <property type="entry name" value="DNA-BINDING PROTEIN-RELATED"/>
    <property type="match status" value="1"/>
</dbReference>
<dbReference type="InterPro" id="IPR027417">
    <property type="entry name" value="P-loop_NTPase"/>
</dbReference>
<dbReference type="SUPFAM" id="SSF52540">
    <property type="entry name" value="P-loop containing nucleoside triphosphate hydrolases"/>
    <property type="match status" value="1"/>
</dbReference>
<organism evidence="2 3">
    <name type="scientific">Novosphingobium mangrovi</name>
    <name type="common">ex Huang et al. 2023</name>
    <dbReference type="NCBI Taxonomy" id="2976432"/>
    <lineage>
        <taxon>Bacteria</taxon>
        <taxon>Pseudomonadati</taxon>
        <taxon>Pseudomonadota</taxon>
        <taxon>Alphaproteobacteria</taxon>
        <taxon>Sphingomonadales</taxon>
        <taxon>Sphingomonadaceae</taxon>
        <taxon>Novosphingobium</taxon>
    </lineage>
</organism>
<name>A0ABT2I0S8_9SPHN</name>
<proteinExistence type="predicted"/>
<comment type="caution">
    <text evidence="2">The sequence shown here is derived from an EMBL/GenBank/DDBJ whole genome shotgun (WGS) entry which is preliminary data.</text>
</comment>
<dbReference type="Pfam" id="PF13191">
    <property type="entry name" value="AAA_16"/>
    <property type="match status" value="1"/>
</dbReference>
<protein>
    <submittedName>
        <fullName evidence="2">ATP-binding protein</fullName>
    </submittedName>
</protein>
<dbReference type="PANTHER" id="PTHR34301:SF8">
    <property type="entry name" value="ATPASE DOMAIN-CONTAINING PROTEIN"/>
    <property type="match status" value="1"/>
</dbReference>
<evidence type="ECO:0000313" key="2">
    <source>
        <dbReference type="EMBL" id="MCT2398403.1"/>
    </source>
</evidence>
<dbReference type="GO" id="GO:0005524">
    <property type="term" value="F:ATP binding"/>
    <property type="evidence" value="ECO:0007669"/>
    <property type="project" value="UniProtKB-KW"/>
</dbReference>
<keyword evidence="2" id="KW-0547">Nucleotide-binding</keyword>
<keyword evidence="3" id="KW-1185">Reference proteome</keyword>
<gene>
    <name evidence="2" type="ORF">NZK81_02460</name>
</gene>
<keyword evidence="2" id="KW-0067">ATP-binding</keyword>
<dbReference type="Gene3D" id="3.40.50.300">
    <property type="entry name" value="P-loop containing nucleotide triphosphate hydrolases"/>
    <property type="match status" value="1"/>
</dbReference>
<evidence type="ECO:0000259" key="1">
    <source>
        <dbReference type="SMART" id="SM00382"/>
    </source>
</evidence>
<dbReference type="Proteomes" id="UP001165583">
    <property type="component" value="Unassembled WGS sequence"/>
</dbReference>
<evidence type="ECO:0000313" key="3">
    <source>
        <dbReference type="Proteomes" id="UP001165583"/>
    </source>
</evidence>
<feature type="domain" description="AAA+ ATPase" evidence="1">
    <location>
        <begin position="36"/>
        <end position="349"/>
    </location>
</feature>